<dbReference type="InterPro" id="IPR014756">
    <property type="entry name" value="Ig_E-set"/>
</dbReference>
<evidence type="ECO:0008006" key="4">
    <source>
        <dbReference type="Google" id="ProtNLM"/>
    </source>
</evidence>
<dbReference type="Gene3D" id="2.60.40.770">
    <property type="match status" value="1"/>
</dbReference>
<evidence type="ECO:0000256" key="1">
    <source>
        <dbReference type="SAM" id="SignalP"/>
    </source>
</evidence>
<evidence type="ECO:0000313" key="3">
    <source>
        <dbReference type="Proteomes" id="UP000198287"/>
    </source>
</evidence>
<organism evidence="2 3">
    <name type="scientific">Folsomia candida</name>
    <name type="common">Springtail</name>
    <dbReference type="NCBI Taxonomy" id="158441"/>
    <lineage>
        <taxon>Eukaryota</taxon>
        <taxon>Metazoa</taxon>
        <taxon>Ecdysozoa</taxon>
        <taxon>Arthropoda</taxon>
        <taxon>Hexapoda</taxon>
        <taxon>Collembola</taxon>
        <taxon>Entomobryomorpha</taxon>
        <taxon>Isotomoidea</taxon>
        <taxon>Isotomidae</taxon>
        <taxon>Proisotominae</taxon>
        <taxon>Folsomia</taxon>
    </lineage>
</organism>
<keyword evidence="3" id="KW-1185">Reference proteome</keyword>
<reference evidence="2 3" key="1">
    <citation type="submission" date="2015-12" db="EMBL/GenBank/DDBJ databases">
        <title>The genome of Folsomia candida.</title>
        <authorList>
            <person name="Faddeeva A."/>
            <person name="Derks M.F."/>
            <person name="Anvar Y."/>
            <person name="Smit S."/>
            <person name="Van Straalen N."/>
            <person name="Roelofs D."/>
        </authorList>
    </citation>
    <scope>NUCLEOTIDE SEQUENCE [LARGE SCALE GENOMIC DNA]</scope>
    <source>
        <strain evidence="2 3">VU population</strain>
        <tissue evidence="2">Whole body</tissue>
    </source>
</reference>
<comment type="caution">
    <text evidence="2">The sequence shown here is derived from an EMBL/GenBank/DDBJ whole genome shotgun (WGS) entry which is preliminary data.</text>
</comment>
<feature type="signal peptide" evidence="1">
    <location>
        <begin position="1"/>
        <end position="17"/>
    </location>
</feature>
<dbReference type="SUPFAM" id="SSF81296">
    <property type="entry name" value="E set domains"/>
    <property type="match status" value="1"/>
</dbReference>
<keyword evidence="1" id="KW-0732">Signal</keyword>
<dbReference type="Proteomes" id="UP000198287">
    <property type="component" value="Unassembled WGS sequence"/>
</dbReference>
<name>A0A226D523_FOLCA</name>
<dbReference type="EMBL" id="LNIX01000034">
    <property type="protein sequence ID" value="OXA40283.1"/>
    <property type="molecule type" value="Genomic_DNA"/>
</dbReference>
<proteinExistence type="predicted"/>
<dbReference type="OrthoDB" id="8290798at2759"/>
<gene>
    <name evidence="2" type="ORF">Fcan01_24853</name>
</gene>
<sequence>MKVCIILAALCIAAVQSGIVDHTRCGGTGMMREMRIQDCEGAIAVMTPGKPYACEGDIITSRPAAALRFKVTAIYLGFPVIIIDTVLEGSSVQPGEAVTLRYTIVPNDILSGNTLPVNSEISNDETALIEVCATVQVRVE</sequence>
<dbReference type="AlphaFoldDB" id="A0A226D523"/>
<feature type="chain" id="PRO_5012420594" description="MD-2-related lipid-recognition domain-containing protein" evidence="1">
    <location>
        <begin position="18"/>
        <end position="140"/>
    </location>
</feature>
<evidence type="ECO:0000313" key="2">
    <source>
        <dbReference type="EMBL" id="OXA40283.1"/>
    </source>
</evidence>
<protein>
    <recommendedName>
        <fullName evidence="4">MD-2-related lipid-recognition domain-containing protein</fullName>
    </recommendedName>
</protein>
<accession>A0A226D523</accession>